<reference evidence="2 3" key="1">
    <citation type="submission" date="2019-09" db="EMBL/GenBank/DDBJ databases">
        <title>Goodfellowia gen. nov., a new genus of the Pseudonocardineae related to Actinoalloteichus, containing Goodfellowia coeruleoviolacea gen. nov., comb. nov. gen. nov., comb. nov.</title>
        <authorList>
            <person name="Labeda D."/>
        </authorList>
    </citation>
    <scope>NUCLEOTIDE SEQUENCE [LARGE SCALE GENOMIC DNA]</scope>
    <source>
        <strain evidence="2 3">AN110305</strain>
    </source>
</reference>
<feature type="region of interest" description="Disordered" evidence="1">
    <location>
        <begin position="160"/>
        <end position="180"/>
    </location>
</feature>
<reference evidence="2 3" key="2">
    <citation type="submission" date="2019-09" db="EMBL/GenBank/DDBJ databases">
        <authorList>
            <person name="Jin C."/>
        </authorList>
    </citation>
    <scope>NUCLEOTIDE SEQUENCE [LARGE SCALE GENOMIC DNA]</scope>
    <source>
        <strain evidence="2 3">AN110305</strain>
    </source>
</reference>
<gene>
    <name evidence="2" type="ORF">F0L68_40995</name>
</gene>
<dbReference type="Proteomes" id="UP000323454">
    <property type="component" value="Unassembled WGS sequence"/>
</dbReference>
<comment type="caution">
    <text evidence="2">The sequence shown here is derived from an EMBL/GenBank/DDBJ whole genome shotgun (WGS) entry which is preliminary data.</text>
</comment>
<sequence>MSTPDPAGTLAAARPASLEERVDAALDVCDDVLTVLPALAERLERLERTRAATAGERRSDFRFESYPTPKTAKAAADQRARCDAAWARLTDWVDWLVATYRLTSVVPPCWPEHPAVREELVSLRVAWVGAWADNAAPDAPSAWQDRLFKARARLADGNWGRPRCDGDHDGSGLDTPEQYRQWTGHPARDTALATVRDRTRAALPAPAAGGDL</sequence>
<dbReference type="EMBL" id="VUOB01000158">
    <property type="protein sequence ID" value="KAA2245941.1"/>
    <property type="molecule type" value="Genomic_DNA"/>
</dbReference>
<organism evidence="2 3">
    <name type="scientific">Solihabitans fulvus</name>
    <dbReference type="NCBI Taxonomy" id="1892852"/>
    <lineage>
        <taxon>Bacteria</taxon>
        <taxon>Bacillati</taxon>
        <taxon>Actinomycetota</taxon>
        <taxon>Actinomycetes</taxon>
        <taxon>Pseudonocardiales</taxon>
        <taxon>Pseudonocardiaceae</taxon>
        <taxon>Solihabitans</taxon>
    </lineage>
</organism>
<dbReference type="OrthoDB" id="3535759at2"/>
<name>A0A5B2W2V9_9PSEU</name>
<feature type="compositionally biased region" description="Basic and acidic residues" evidence="1">
    <location>
        <begin position="162"/>
        <end position="171"/>
    </location>
</feature>
<accession>A0A5B2W2V9</accession>
<evidence type="ECO:0000313" key="3">
    <source>
        <dbReference type="Proteomes" id="UP000323454"/>
    </source>
</evidence>
<evidence type="ECO:0000313" key="2">
    <source>
        <dbReference type="EMBL" id="KAA2245941.1"/>
    </source>
</evidence>
<dbReference type="AlphaFoldDB" id="A0A5B2W2V9"/>
<evidence type="ECO:0000256" key="1">
    <source>
        <dbReference type="SAM" id="MobiDB-lite"/>
    </source>
</evidence>
<protein>
    <submittedName>
        <fullName evidence="2">Uncharacterized protein</fullName>
    </submittedName>
</protein>
<dbReference type="RefSeq" id="WP_149855318.1">
    <property type="nucleotide sequence ID" value="NZ_VUOB01000158.1"/>
</dbReference>
<proteinExistence type="predicted"/>
<keyword evidence="3" id="KW-1185">Reference proteome</keyword>